<gene>
    <name evidence="1" type="ORF">NAV_LOCUS8915</name>
</gene>
<reference evidence="1 2" key="1">
    <citation type="submission" date="2018-08" db="EMBL/GenBank/DDBJ databases">
        <authorList>
            <person name="Laetsch R D."/>
            <person name="Stevens L."/>
            <person name="Kumar S."/>
            <person name="Blaxter L. M."/>
        </authorList>
    </citation>
    <scope>NUCLEOTIDE SEQUENCE [LARGE SCALE GENOMIC DNA]</scope>
</reference>
<evidence type="ECO:0000313" key="1">
    <source>
        <dbReference type="EMBL" id="VBB34124.1"/>
    </source>
</evidence>
<dbReference type="EMBL" id="UPTC01003078">
    <property type="protein sequence ID" value="VBB34124.1"/>
    <property type="molecule type" value="Genomic_DNA"/>
</dbReference>
<dbReference type="STRING" id="6277.A0A498SYZ0"/>
<protein>
    <submittedName>
        <fullName evidence="1">Uncharacterized protein</fullName>
    </submittedName>
</protein>
<dbReference type="Proteomes" id="UP000276991">
    <property type="component" value="Unassembled WGS sequence"/>
</dbReference>
<accession>A0A498SYZ0</accession>
<organism evidence="1 2">
    <name type="scientific">Acanthocheilonema viteae</name>
    <name type="common">Filarial nematode worm</name>
    <name type="synonym">Dipetalonema viteae</name>
    <dbReference type="NCBI Taxonomy" id="6277"/>
    <lineage>
        <taxon>Eukaryota</taxon>
        <taxon>Metazoa</taxon>
        <taxon>Ecdysozoa</taxon>
        <taxon>Nematoda</taxon>
        <taxon>Chromadorea</taxon>
        <taxon>Rhabditida</taxon>
        <taxon>Spirurina</taxon>
        <taxon>Spiruromorpha</taxon>
        <taxon>Filarioidea</taxon>
        <taxon>Onchocercidae</taxon>
        <taxon>Acanthocheilonema</taxon>
    </lineage>
</organism>
<keyword evidence="2" id="KW-1185">Reference proteome</keyword>
<proteinExistence type="predicted"/>
<name>A0A498SYZ0_ACAVI</name>
<evidence type="ECO:0000313" key="2">
    <source>
        <dbReference type="Proteomes" id="UP000276991"/>
    </source>
</evidence>
<dbReference type="AlphaFoldDB" id="A0A498SYZ0"/>
<sequence>MIREEITQSKEPTHAGKYPTAVERTLRQLETIGENLEQSGIEIAVESKLPSVPNSKFPHGAYICERILITAVPEKPTIKALSRPCALCNKNHWDEECRTYPTLKQRLESLKELNTCCRESREISRIL</sequence>
<dbReference type="OrthoDB" id="5867440at2759"/>